<evidence type="ECO:0000313" key="1">
    <source>
        <dbReference type="EMBL" id="MEA9356983.1"/>
    </source>
</evidence>
<dbReference type="SUPFAM" id="SSF52777">
    <property type="entry name" value="CoA-dependent acyltransferases"/>
    <property type="match status" value="1"/>
</dbReference>
<organism evidence="1 2">
    <name type="scientific">Bacteriovorax antarcticus</name>
    <dbReference type="NCBI Taxonomy" id="3088717"/>
    <lineage>
        <taxon>Bacteria</taxon>
        <taxon>Pseudomonadati</taxon>
        <taxon>Bdellovibrionota</taxon>
        <taxon>Bacteriovoracia</taxon>
        <taxon>Bacteriovoracales</taxon>
        <taxon>Bacteriovoracaceae</taxon>
        <taxon>Bacteriovorax</taxon>
    </lineage>
</organism>
<dbReference type="EMBL" id="JAYGJQ010000002">
    <property type="protein sequence ID" value="MEA9356983.1"/>
    <property type="molecule type" value="Genomic_DNA"/>
</dbReference>
<protein>
    <submittedName>
        <fullName evidence="1">Uncharacterized protein</fullName>
    </submittedName>
</protein>
<comment type="caution">
    <text evidence="1">The sequence shown here is derived from an EMBL/GenBank/DDBJ whole genome shotgun (WGS) entry which is preliminary data.</text>
</comment>
<dbReference type="Gene3D" id="3.30.559.10">
    <property type="entry name" value="Chloramphenicol acetyltransferase-like domain"/>
    <property type="match status" value="1"/>
</dbReference>
<name>A0ABU5VV97_9BACT</name>
<sequence>MTSKEGTVRSLSLDEWFLSIQLDKIKDGFHLPFRVKVDITHLVEKYEAENKKLSLTSLLIKASSILIKENPEYNRAFFKTIFGKKIVEPNYNAVNVPIEINHNQIKIVSSVAIQDAYQKSLETISSELKKEKSKTLEDLPVNKLIHGPGNYYLNKLKLRLIFFVFSNFPGFYLKKHGGGISVSSLFSVNKSNDDILATAYGMTALVLCSANSYKKENKTFLTINIGFDHGVNHGADCVRALSQLVSILGRNNL</sequence>
<accession>A0ABU5VV97</accession>
<proteinExistence type="predicted"/>
<gene>
    <name evidence="1" type="ORF">SHI21_12230</name>
</gene>
<keyword evidence="2" id="KW-1185">Reference proteome</keyword>
<reference evidence="1 2" key="1">
    <citation type="submission" date="2023-11" db="EMBL/GenBank/DDBJ databases">
        <title>A Novel Polar Bacteriovorax (B. antarcticus) Isolated from the Biocrust in Antarctica.</title>
        <authorList>
            <person name="Mun W."/>
            <person name="Choi S.Y."/>
            <person name="Mitchell R.J."/>
        </authorList>
    </citation>
    <scope>NUCLEOTIDE SEQUENCE [LARGE SCALE GENOMIC DNA]</scope>
    <source>
        <strain evidence="1 2">PP10</strain>
    </source>
</reference>
<dbReference type="InterPro" id="IPR023213">
    <property type="entry name" value="CAT-like_dom_sf"/>
</dbReference>
<evidence type="ECO:0000313" key="2">
    <source>
        <dbReference type="Proteomes" id="UP001302274"/>
    </source>
</evidence>
<dbReference type="RefSeq" id="WP_323576877.1">
    <property type="nucleotide sequence ID" value="NZ_JAYGJQ010000002.1"/>
</dbReference>
<dbReference type="Proteomes" id="UP001302274">
    <property type="component" value="Unassembled WGS sequence"/>
</dbReference>